<dbReference type="Gene3D" id="3.30.160.60">
    <property type="entry name" value="Classic Zinc Finger"/>
    <property type="match status" value="2"/>
</dbReference>
<proteinExistence type="predicted"/>
<comment type="subcellular location">
    <subcellularLocation>
        <location evidence="1">Nucleus</location>
    </subcellularLocation>
</comment>
<dbReference type="InterPro" id="IPR036236">
    <property type="entry name" value="Znf_C2H2_sf"/>
</dbReference>
<evidence type="ECO:0000256" key="3">
    <source>
        <dbReference type="ARBA" id="ARBA00022737"/>
    </source>
</evidence>
<evidence type="ECO:0000256" key="2">
    <source>
        <dbReference type="ARBA" id="ARBA00022723"/>
    </source>
</evidence>
<reference evidence="11" key="1">
    <citation type="submission" date="2021-05" db="EMBL/GenBank/DDBJ databases">
        <authorList>
            <person name="Alioto T."/>
            <person name="Alioto T."/>
            <person name="Gomez Garrido J."/>
        </authorList>
    </citation>
    <scope>NUCLEOTIDE SEQUENCE</scope>
</reference>
<feature type="domain" description="C2H2-type" evidence="10">
    <location>
        <begin position="92"/>
        <end position="116"/>
    </location>
</feature>
<keyword evidence="7" id="KW-0804">Transcription</keyword>
<organism evidence="11">
    <name type="scientific">Cacopsylla melanoneura</name>
    <dbReference type="NCBI Taxonomy" id="428564"/>
    <lineage>
        <taxon>Eukaryota</taxon>
        <taxon>Metazoa</taxon>
        <taxon>Ecdysozoa</taxon>
        <taxon>Arthropoda</taxon>
        <taxon>Hexapoda</taxon>
        <taxon>Insecta</taxon>
        <taxon>Pterygota</taxon>
        <taxon>Neoptera</taxon>
        <taxon>Paraneoptera</taxon>
        <taxon>Hemiptera</taxon>
        <taxon>Sternorrhyncha</taxon>
        <taxon>Psylloidea</taxon>
        <taxon>Psyllidae</taxon>
        <taxon>Psyllinae</taxon>
        <taxon>Cacopsylla</taxon>
    </lineage>
</organism>
<keyword evidence="5" id="KW-0862">Zinc</keyword>
<evidence type="ECO:0000256" key="8">
    <source>
        <dbReference type="ARBA" id="ARBA00023242"/>
    </source>
</evidence>
<evidence type="ECO:0000256" key="9">
    <source>
        <dbReference type="PROSITE-ProRule" id="PRU00042"/>
    </source>
</evidence>
<evidence type="ECO:0000256" key="7">
    <source>
        <dbReference type="ARBA" id="ARBA00023163"/>
    </source>
</evidence>
<evidence type="ECO:0000256" key="1">
    <source>
        <dbReference type="ARBA" id="ARBA00004123"/>
    </source>
</evidence>
<protein>
    <submittedName>
        <fullName evidence="11">Zinc finger and BTB domain-containing protein 24</fullName>
    </submittedName>
</protein>
<keyword evidence="4 9" id="KW-0863">Zinc-finger</keyword>
<dbReference type="SUPFAM" id="SSF57667">
    <property type="entry name" value="beta-beta-alpha zinc fingers"/>
    <property type="match status" value="1"/>
</dbReference>
<dbReference type="FunFam" id="3.30.160.60:FF:000130">
    <property type="entry name" value="Spalt-like transcription factor 4"/>
    <property type="match status" value="1"/>
</dbReference>
<evidence type="ECO:0000256" key="4">
    <source>
        <dbReference type="ARBA" id="ARBA00022771"/>
    </source>
</evidence>
<dbReference type="InterPro" id="IPR013087">
    <property type="entry name" value="Znf_C2H2_type"/>
</dbReference>
<accession>A0A8D8MCW8</accession>
<evidence type="ECO:0000259" key="10">
    <source>
        <dbReference type="PROSITE" id="PS50157"/>
    </source>
</evidence>
<dbReference type="EMBL" id="HBUF01048574">
    <property type="protein sequence ID" value="CAG6620821.1"/>
    <property type="molecule type" value="Transcribed_RNA"/>
</dbReference>
<dbReference type="PROSITE" id="PS50157">
    <property type="entry name" value="ZINC_FINGER_C2H2_2"/>
    <property type="match status" value="2"/>
</dbReference>
<feature type="domain" description="C2H2-type" evidence="10">
    <location>
        <begin position="64"/>
        <end position="91"/>
    </location>
</feature>
<keyword evidence="2" id="KW-0479">Metal-binding</keyword>
<keyword evidence="6" id="KW-0805">Transcription regulation</keyword>
<dbReference type="GO" id="GO:0008270">
    <property type="term" value="F:zinc ion binding"/>
    <property type="evidence" value="ECO:0007669"/>
    <property type="project" value="UniProtKB-KW"/>
</dbReference>
<name>A0A8D8MCW8_9HEMI</name>
<sequence>MCMKSVDLDMRKGILEEKATGKSQNSQDVTCSYCLEHLSMDTELILAHCKKCSNMPRADSSHLYVCFKCKYHQYNSDRMKRHIRTHTGEKPFKCHFCAHSATSKSNLKTHVMVKHQ</sequence>
<evidence type="ECO:0000313" key="11">
    <source>
        <dbReference type="EMBL" id="CAG6620821.1"/>
    </source>
</evidence>
<evidence type="ECO:0000256" key="6">
    <source>
        <dbReference type="ARBA" id="ARBA00023015"/>
    </source>
</evidence>
<keyword evidence="8" id="KW-0539">Nucleus</keyword>
<dbReference type="SMART" id="SM00355">
    <property type="entry name" value="ZnF_C2H2"/>
    <property type="match status" value="2"/>
</dbReference>
<dbReference type="AlphaFoldDB" id="A0A8D8MCW8"/>
<dbReference type="GO" id="GO:0005634">
    <property type="term" value="C:nucleus"/>
    <property type="evidence" value="ECO:0007669"/>
    <property type="project" value="UniProtKB-SubCell"/>
</dbReference>
<keyword evidence="3" id="KW-0677">Repeat</keyword>
<evidence type="ECO:0000256" key="5">
    <source>
        <dbReference type="ARBA" id="ARBA00022833"/>
    </source>
</evidence>